<gene>
    <name evidence="2" type="ORF">TSPGSL018_1242</name>
</gene>
<proteinExistence type="predicted"/>
<reference evidence="2" key="1">
    <citation type="submission" date="2014-05" db="EMBL/GenBank/DDBJ databases">
        <title>The transcriptome of the halophilic microalga Tetraselmis sp. GSL018 isolated from the Great Salt Lake, Utah.</title>
        <authorList>
            <person name="Jinkerson R.E."/>
            <person name="D'Adamo S."/>
            <person name="Posewitz M.C."/>
        </authorList>
    </citation>
    <scope>NUCLEOTIDE SEQUENCE</scope>
    <source>
        <strain evidence="2">GSL018</strain>
    </source>
</reference>
<feature type="region of interest" description="Disordered" evidence="1">
    <location>
        <begin position="1"/>
        <end position="22"/>
    </location>
</feature>
<feature type="non-terminal residue" evidence="2">
    <location>
        <position position="1"/>
    </location>
</feature>
<name>A0A061RMH0_9CHLO</name>
<evidence type="ECO:0000256" key="1">
    <source>
        <dbReference type="SAM" id="MobiDB-lite"/>
    </source>
</evidence>
<evidence type="ECO:0000313" key="2">
    <source>
        <dbReference type="EMBL" id="JAC71736.1"/>
    </source>
</evidence>
<dbReference type="AlphaFoldDB" id="A0A061RMH0"/>
<protein>
    <submittedName>
        <fullName evidence="2">Uncharacterized protein</fullName>
    </submittedName>
</protein>
<feature type="non-terminal residue" evidence="2">
    <location>
        <position position="68"/>
    </location>
</feature>
<organism evidence="2">
    <name type="scientific">Tetraselmis sp. GSL018</name>
    <dbReference type="NCBI Taxonomy" id="582737"/>
    <lineage>
        <taxon>Eukaryota</taxon>
        <taxon>Viridiplantae</taxon>
        <taxon>Chlorophyta</taxon>
        <taxon>core chlorophytes</taxon>
        <taxon>Chlorodendrophyceae</taxon>
        <taxon>Chlorodendrales</taxon>
        <taxon>Chlorodendraceae</taxon>
        <taxon>Tetraselmis</taxon>
    </lineage>
</organism>
<accession>A0A061RMH0</accession>
<dbReference type="EMBL" id="GBEZ01014330">
    <property type="protein sequence ID" value="JAC71736.1"/>
    <property type="molecule type" value="Transcribed_RNA"/>
</dbReference>
<sequence length="68" mass="6823">SPSSGASGRAQGEKAEPPRFPLALLSPNPAPLVWLGGLPMVASSLPIRLRRGLAGRGLGGPPRDGEGA</sequence>